<evidence type="ECO:0000313" key="2">
    <source>
        <dbReference type="EMBL" id="WFD12240.1"/>
    </source>
</evidence>
<keyword evidence="3" id="KW-1185">Reference proteome</keyword>
<name>A0ABY8ELB4_9FIRM</name>
<dbReference type="InterPro" id="IPR001387">
    <property type="entry name" value="Cro/C1-type_HTH"/>
</dbReference>
<dbReference type="Proteomes" id="UP001222800">
    <property type="component" value="Chromosome"/>
</dbReference>
<dbReference type="Gene3D" id="1.10.260.40">
    <property type="entry name" value="lambda repressor-like DNA-binding domains"/>
    <property type="match status" value="1"/>
</dbReference>
<evidence type="ECO:0000259" key="1">
    <source>
        <dbReference type="PROSITE" id="PS50943"/>
    </source>
</evidence>
<dbReference type="SUPFAM" id="SSF47413">
    <property type="entry name" value="lambda repressor-like DNA-binding domains"/>
    <property type="match status" value="1"/>
</dbReference>
<dbReference type="CDD" id="cd00093">
    <property type="entry name" value="HTH_XRE"/>
    <property type="match status" value="1"/>
</dbReference>
<dbReference type="PROSITE" id="PS50943">
    <property type="entry name" value="HTH_CROC1"/>
    <property type="match status" value="1"/>
</dbReference>
<dbReference type="EMBL" id="CP120733">
    <property type="protein sequence ID" value="WFD12240.1"/>
    <property type="molecule type" value="Genomic_DNA"/>
</dbReference>
<reference evidence="2 3" key="1">
    <citation type="submission" date="2023-03" db="EMBL/GenBank/DDBJ databases">
        <title>Complete genome sequence of Tepidibacter sp. SWIR-1, isolated from a deep-sea hydrothermal vent.</title>
        <authorList>
            <person name="Li X."/>
        </authorList>
    </citation>
    <scope>NUCLEOTIDE SEQUENCE [LARGE SCALE GENOMIC DNA]</scope>
    <source>
        <strain evidence="2 3">SWIR-1</strain>
    </source>
</reference>
<protein>
    <submittedName>
        <fullName evidence="2">Helix-turn-helix transcriptional regulator</fullName>
    </submittedName>
</protein>
<proteinExistence type="predicted"/>
<evidence type="ECO:0000313" key="3">
    <source>
        <dbReference type="Proteomes" id="UP001222800"/>
    </source>
</evidence>
<accession>A0ABY8ELB4</accession>
<organism evidence="2 3">
    <name type="scientific">Tepidibacter hydrothermalis</name>
    <dbReference type="NCBI Taxonomy" id="3036126"/>
    <lineage>
        <taxon>Bacteria</taxon>
        <taxon>Bacillati</taxon>
        <taxon>Bacillota</taxon>
        <taxon>Clostridia</taxon>
        <taxon>Peptostreptococcales</taxon>
        <taxon>Peptostreptococcaceae</taxon>
        <taxon>Tepidibacter</taxon>
    </lineage>
</organism>
<gene>
    <name evidence="2" type="ORF">P4S50_09185</name>
</gene>
<sequence>MDYGKRLESLMFENGITPTQLSEIIDCPPIQVSPRANDNFTMKITTIKKLSSYFNVTTDYLIGVSDENKTTNDLSKVSTDSLLIELRRRVK</sequence>
<dbReference type="RefSeq" id="WP_277734555.1">
    <property type="nucleotide sequence ID" value="NZ_CP120733.1"/>
</dbReference>
<feature type="domain" description="HTH cro/C1-type" evidence="1">
    <location>
        <begin position="43"/>
        <end position="61"/>
    </location>
</feature>
<dbReference type="InterPro" id="IPR010982">
    <property type="entry name" value="Lambda_DNA-bd_dom_sf"/>
</dbReference>